<proteinExistence type="inferred from homology"/>
<evidence type="ECO:0000256" key="4">
    <source>
        <dbReference type="ARBA" id="ARBA00023172"/>
    </source>
</evidence>
<keyword evidence="4" id="KW-0233">DNA recombination</keyword>
<dbReference type="Pfam" id="PF00589">
    <property type="entry name" value="Phage_integrase"/>
    <property type="match status" value="1"/>
</dbReference>
<dbReference type="GO" id="GO:0003677">
    <property type="term" value="F:DNA binding"/>
    <property type="evidence" value="ECO:0007669"/>
    <property type="project" value="UniProtKB-UniRule"/>
</dbReference>
<evidence type="ECO:0000259" key="7">
    <source>
        <dbReference type="PROSITE" id="PS51900"/>
    </source>
</evidence>
<evidence type="ECO:0000256" key="2">
    <source>
        <dbReference type="ARBA" id="ARBA00022908"/>
    </source>
</evidence>
<evidence type="ECO:0000256" key="5">
    <source>
        <dbReference type="PROSITE-ProRule" id="PRU01248"/>
    </source>
</evidence>
<feature type="domain" description="Core-binding (CB)" evidence="7">
    <location>
        <begin position="3"/>
        <end position="92"/>
    </location>
</feature>
<dbReference type="STRING" id="153721.MYP_2999"/>
<evidence type="ECO:0000259" key="6">
    <source>
        <dbReference type="PROSITE" id="PS51898"/>
    </source>
</evidence>
<dbReference type="PANTHER" id="PTHR30349:SF41">
    <property type="entry name" value="INTEGRASE_RECOMBINASE PROTEIN MJ0367-RELATED"/>
    <property type="match status" value="1"/>
</dbReference>
<sequence length="293" mass="33643">MTTAQENQIKGFKSYLIQLGYSPSSCYMLPDCIKDFLECHNGTGTSELNAVHIHQFYEWLQIRPNRKREGGLSESYINHHVYALRVFFNWLEETGEITYNPISVLKFKSPESGQREPLTQSEIKQLLESCTSLKETAILHLFYSCGLRRSEGEGLNIRDIHFKKQILYVRDGKGARRRAIPMTAKVSHDLESYYLHERAAESKVKDIEAFILNKKGHRMSGNSYNKILKAILQRAAITKEASLHHLRHSIATHLLESGLELEKVRDFLGHSHLETTQIYTKINEGQLNKLLSG</sequence>
<keyword evidence="9" id="KW-1185">Reference proteome</keyword>
<keyword evidence="3 5" id="KW-0238">DNA-binding</keyword>
<comment type="similarity">
    <text evidence="1">Belongs to the 'phage' integrase family.</text>
</comment>
<dbReference type="RefSeq" id="WP_045464607.1">
    <property type="nucleotide sequence ID" value="NZ_BBLT01000005.1"/>
</dbReference>
<gene>
    <name evidence="8" type="ORF">MYP_2999</name>
</gene>
<dbReference type="Proteomes" id="UP000030185">
    <property type="component" value="Unassembled WGS sequence"/>
</dbReference>
<dbReference type="InterPro" id="IPR002104">
    <property type="entry name" value="Integrase_catalytic"/>
</dbReference>
<evidence type="ECO:0000313" key="8">
    <source>
        <dbReference type="EMBL" id="GAL85770.1"/>
    </source>
</evidence>
<dbReference type="Gene3D" id="1.10.443.10">
    <property type="entry name" value="Intergrase catalytic core"/>
    <property type="match status" value="1"/>
</dbReference>
<dbReference type="InterPro" id="IPR011010">
    <property type="entry name" value="DNA_brk_join_enz"/>
</dbReference>
<organism evidence="8 9">
    <name type="scientific">Sporocytophaga myxococcoides</name>
    <dbReference type="NCBI Taxonomy" id="153721"/>
    <lineage>
        <taxon>Bacteria</taxon>
        <taxon>Pseudomonadati</taxon>
        <taxon>Bacteroidota</taxon>
        <taxon>Cytophagia</taxon>
        <taxon>Cytophagales</taxon>
        <taxon>Cytophagaceae</taxon>
        <taxon>Sporocytophaga</taxon>
    </lineage>
</organism>
<reference evidence="8 9" key="1">
    <citation type="submission" date="2014-09" db="EMBL/GenBank/DDBJ databases">
        <title>Sporocytophaga myxococcoides PG-01 genome sequencing.</title>
        <authorList>
            <person name="Liu L."/>
            <person name="Gao P.J."/>
            <person name="Chen G.J."/>
            <person name="Wang L.S."/>
        </authorList>
    </citation>
    <scope>NUCLEOTIDE SEQUENCE [LARGE SCALE GENOMIC DNA]</scope>
    <source>
        <strain evidence="8 9">PG-01</strain>
    </source>
</reference>
<evidence type="ECO:0000256" key="3">
    <source>
        <dbReference type="ARBA" id="ARBA00023125"/>
    </source>
</evidence>
<comment type="caution">
    <text evidence="8">The sequence shown here is derived from an EMBL/GenBank/DDBJ whole genome shotgun (WGS) entry which is preliminary data.</text>
</comment>
<dbReference type="eggNOG" id="COG4974">
    <property type="taxonomic scope" value="Bacteria"/>
</dbReference>
<feature type="domain" description="Tyr recombinase" evidence="6">
    <location>
        <begin position="113"/>
        <end position="292"/>
    </location>
</feature>
<dbReference type="Gene3D" id="1.10.150.130">
    <property type="match status" value="1"/>
</dbReference>
<dbReference type="OrthoDB" id="9801717at2"/>
<dbReference type="PROSITE" id="PS51900">
    <property type="entry name" value="CB"/>
    <property type="match status" value="1"/>
</dbReference>
<evidence type="ECO:0000256" key="1">
    <source>
        <dbReference type="ARBA" id="ARBA00008857"/>
    </source>
</evidence>
<dbReference type="EMBL" id="BBLT01000005">
    <property type="protein sequence ID" value="GAL85770.1"/>
    <property type="molecule type" value="Genomic_DNA"/>
</dbReference>
<dbReference type="AlphaFoldDB" id="A0A098LFM9"/>
<dbReference type="InterPro" id="IPR044068">
    <property type="entry name" value="CB"/>
</dbReference>
<dbReference type="InterPro" id="IPR050090">
    <property type="entry name" value="Tyrosine_recombinase_XerCD"/>
</dbReference>
<keyword evidence="2" id="KW-0229">DNA integration</keyword>
<protein>
    <submittedName>
        <fullName evidence="8">Integrase family protein</fullName>
    </submittedName>
</protein>
<evidence type="ECO:0000313" key="9">
    <source>
        <dbReference type="Proteomes" id="UP000030185"/>
    </source>
</evidence>
<dbReference type="InterPro" id="IPR010998">
    <property type="entry name" value="Integrase_recombinase_N"/>
</dbReference>
<dbReference type="InterPro" id="IPR013762">
    <property type="entry name" value="Integrase-like_cat_sf"/>
</dbReference>
<dbReference type="PANTHER" id="PTHR30349">
    <property type="entry name" value="PHAGE INTEGRASE-RELATED"/>
    <property type="match status" value="1"/>
</dbReference>
<accession>A0A098LFM9</accession>
<dbReference type="SUPFAM" id="SSF56349">
    <property type="entry name" value="DNA breaking-rejoining enzymes"/>
    <property type="match status" value="1"/>
</dbReference>
<name>A0A098LFM9_9BACT</name>
<dbReference type="PROSITE" id="PS51898">
    <property type="entry name" value="TYR_RECOMBINASE"/>
    <property type="match status" value="1"/>
</dbReference>
<dbReference type="GO" id="GO:0015074">
    <property type="term" value="P:DNA integration"/>
    <property type="evidence" value="ECO:0007669"/>
    <property type="project" value="UniProtKB-KW"/>
</dbReference>
<dbReference type="GO" id="GO:0006310">
    <property type="term" value="P:DNA recombination"/>
    <property type="evidence" value="ECO:0007669"/>
    <property type="project" value="UniProtKB-KW"/>
</dbReference>